<keyword evidence="12" id="KW-1185">Reference proteome</keyword>
<accession>A0ABT2MXN4</accession>
<evidence type="ECO:0000256" key="4">
    <source>
        <dbReference type="ARBA" id="ARBA00022691"/>
    </source>
</evidence>
<dbReference type="InterPro" id="IPR001091">
    <property type="entry name" value="RM_Methyltransferase"/>
</dbReference>
<evidence type="ECO:0000256" key="8">
    <source>
        <dbReference type="RuleBase" id="RU362026"/>
    </source>
</evidence>
<dbReference type="PRINTS" id="PR00508">
    <property type="entry name" value="S21N4MTFRASE"/>
</dbReference>
<feature type="region of interest" description="Disordered" evidence="9">
    <location>
        <begin position="168"/>
        <end position="205"/>
    </location>
</feature>
<evidence type="ECO:0000259" key="10">
    <source>
        <dbReference type="Pfam" id="PF01555"/>
    </source>
</evidence>
<evidence type="ECO:0000256" key="2">
    <source>
        <dbReference type="ARBA" id="ARBA00022603"/>
    </source>
</evidence>
<dbReference type="EC" id="2.1.1.-" evidence="8"/>
<keyword evidence="6" id="KW-0238">DNA-binding</keyword>
<sequence>MPNLTPLLNTVIHGDIRTASAIIPDNCIQTIITSPPYFGHRNYTGQEDSPHEIGREQNLTDYIQNLVTCFDRLKPKLKENGLLWVNLGDTYRNKELIGVPWRVAFALKDSGWILRSDIIWKKPNAMPSSVKNRPTTEHEYIFLFSKTSDYYYDADAIREPHVTFSEQSKMKGGRNHFGKRNSTPEHGKNSGNQNLHDGRWDQAFHPKGRNKRTVWEIPLGKFRDTHFAVYPEPLVEICLFASTQKGDIVLDPFTGSGTTGVVALKHERNFIGCELVKKYQEMAQKRLDETIIQPSLF</sequence>
<dbReference type="Gene3D" id="3.40.50.150">
    <property type="entry name" value="Vaccinia Virus protein VP39"/>
    <property type="match status" value="1"/>
</dbReference>
<proteinExistence type="inferred from homology"/>
<gene>
    <name evidence="11" type="ORF">NG799_24355</name>
</gene>
<comment type="caution">
    <text evidence="11">The sequence shown here is derived from an EMBL/GenBank/DDBJ whole genome shotgun (WGS) entry which is preliminary data.</text>
</comment>
<comment type="catalytic activity">
    <reaction evidence="7">
        <text>a 2'-deoxycytidine in DNA + S-adenosyl-L-methionine = an N(4)-methyl-2'-deoxycytidine in DNA + S-adenosyl-L-homocysteine + H(+)</text>
        <dbReference type="Rhea" id="RHEA:16857"/>
        <dbReference type="Rhea" id="RHEA-COMP:11369"/>
        <dbReference type="Rhea" id="RHEA-COMP:13674"/>
        <dbReference type="ChEBI" id="CHEBI:15378"/>
        <dbReference type="ChEBI" id="CHEBI:57856"/>
        <dbReference type="ChEBI" id="CHEBI:59789"/>
        <dbReference type="ChEBI" id="CHEBI:85452"/>
        <dbReference type="ChEBI" id="CHEBI:137933"/>
        <dbReference type="EC" id="2.1.1.113"/>
    </reaction>
</comment>
<name>A0ABT2MXN4_9CYAN</name>
<dbReference type="SUPFAM" id="SSF53335">
    <property type="entry name" value="S-adenosyl-L-methionine-dependent methyltransferases"/>
    <property type="match status" value="1"/>
</dbReference>
<evidence type="ECO:0000256" key="9">
    <source>
        <dbReference type="SAM" id="MobiDB-lite"/>
    </source>
</evidence>
<keyword evidence="5" id="KW-0680">Restriction system</keyword>
<dbReference type="RefSeq" id="WP_368008917.1">
    <property type="nucleotide sequence ID" value="NZ_JAMXFF010000050.1"/>
</dbReference>
<evidence type="ECO:0000256" key="5">
    <source>
        <dbReference type="ARBA" id="ARBA00022747"/>
    </source>
</evidence>
<dbReference type="InterPro" id="IPR002941">
    <property type="entry name" value="DNA_methylase_N4/N6"/>
</dbReference>
<dbReference type="Pfam" id="PF01555">
    <property type="entry name" value="N6_N4_Mtase"/>
    <property type="match status" value="1"/>
</dbReference>
<dbReference type="InterPro" id="IPR017985">
    <property type="entry name" value="MeTrfase_CN4_CS"/>
</dbReference>
<evidence type="ECO:0000313" key="12">
    <source>
        <dbReference type="Proteomes" id="UP001525890"/>
    </source>
</evidence>
<organism evidence="11 12">
    <name type="scientific">Laspinema palackyanum D2a</name>
    <dbReference type="NCBI Taxonomy" id="2953684"/>
    <lineage>
        <taxon>Bacteria</taxon>
        <taxon>Bacillati</taxon>
        <taxon>Cyanobacteriota</taxon>
        <taxon>Cyanophyceae</taxon>
        <taxon>Oscillatoriophycideae</taxon>
        <taxon>Oscillatoriales</taxon>
        <taxon>Laspinemataceae</taxon>
        <taxon>Laspinema</taxon>
        <taxon>Laspinema palackyanum</taxon>
    </lineage>
</organism>
<feature type="domain" description="DNA methylase N-4/N-6" evidence="10">
    <location>
        <begin position="28"/>
        <end position="285"/>
    </location>
</feature>
<evidence type="ECO:0000256" key="3">
    <source>
        <dbReference type="ARBA" id="ARBA00022679"/>
    </source>
</evidence>
<evidence type="ECO:0000256" key="6">
    <source>
        <dbReference type="ARBA" id="ARBA00023125"/>
    </source>
</evidence>
<dbReference type="InterPro" id="IPR029063">
    <property type="entry name" value="SAM-dependent_MTases_sf"/>
</dbReference>
<keyword evidence="3" id="KW-0808">Transferase</keyword>
<dbReference type="EMBL" id="JAMXFF010000050">
    <property type="protein sequence ID" value="MCT7969453.1"/>
    <property type="molecule type" value="Genomic_DNA"/>
</dbReference>
<keyword evidence="4" id="KW-0949">S-adenosyl-L-methionine</keyword>
<evidence type="ECO:0000256" key="7">
    <source>
        <dbReference type="ARBA" id="ARBA00049120"/>
    </source>
</evidence>
<evidence type="ECO:0000256" key="1">
    <source>
        <dbReference type="ARBA" id="ARBA00010203"/>
    </source>
</evidence>
<protein>
    <recommendedName>
        <fullName evidence="8">Methyltransferase</fullName>
        <ecNumber evidence="8">2.1.1.-</ecNumber>
    </recommendedName>
</protein>
<evidence type="ECO:0000313" key="11">
    <source>
        <dbReference type="EMBL" id="MCT7969453.1"/>
    </source>
</evidence>
<reference evidence="11 12" key="1">
    <citation type="journal article" date="2022" name="Front. Microbiol.">
        <title>High genomic differentiation and limited gene flow indicate recent cryptic speciation within the genus Laspinema (cyanobacteria).</title>
        <authorList>
            <person name="Stanojkovic A."/>
            <person name="Skoupy S."/>
            <person name="Skaloud P."/>
            <person name="Dvorak P."/>
        </authorList>
    </citation>
    <scope>NUCLEOTIDE SEQUENCE [LARGE SCALE GENOMIC DNA]</scope>
    <source>
        <strain evidence="11 12">D2a</strain>
    </source>
</reference>
<dbReference type="Proteomes" id="UP001525890">
    <property type="component" value="Unassembled WGS sequence"/>
</dbReference>
<dbReference type="PROSITE" id="PS00093">
    <property type="entry name" value="N4_MTASE"/>
    <property type="match status" value="1"/>
</dbReference>
<comment type="similarity">
    <text evidence="1">Belongs to the N(4)/N(6)-methyltransferase family. N(4) subfamily.</text>
</comment>
<keyword evidence="2" id="KW-0489">Methyltransferase</keyword>